<sequence>MVICRLKKNAEFRLNDSPRQGSSSRRHENTSNLAAEDNSRNSHSVEQQSGTGSDSDQRERNEFCQTSSSHQGCDDEDCYAEILKDDIVDLGQSLLPLTPSEKSEDEEEVSGPSRSNPVTCLSFTGLLRGLGNLGGVSSQTAEFRISPQERVALLRGQLCSNTLEKLALSCNMGLGALEVEEWRLEGKVALITGGAGGIGSCAAKLFCKQGAKVVIADVQDNQGRSICNDIGPTHASFVHCDVTNETDVGNAIDMVVADHGKLDIMVNNAGIMDTRKPNILDTEIAEFENVIRVNLTDEDDPLDSISANLGGLVLKPKDVAQAVYLASEESNHVNGHNLIVDRRFTTVNTALMMFNG</sequence>
<dbReference type="EMBL" id="BJWL01000028">
    <property type="protein sequence ID" value="GFZ20232.1"/>
    <property type="molecule type" value="Genomic_DNA"/>
</dbReference>
<dbReference type="PANTHER" id="PTHR43180">
    <property type="entry name" value="3-OXOACYL-(ACYL-CARRIER-PROTEIN) REDUCTASE (AFU_ORTHOLOGUE AFUA_6G11210)"/>
    <property type="match status" value="1"/>
</dbReference>
<evidence type="ECO:0000256" key="3">
    <source>
        <dbReference type="SAM" id="MobiDB-lite"/>
    </source>
</evidence>
<keyword evidence="5" id="KW-1185">Reference proteome</keyword>
<feature type="compositionally biased region" description="Polar residues" evidence="3">
    <location>
        <begin position="41"/>
        <end position="54"/>
    </location>
</feature>
<evidence type="ECO:0000256" key="2">
    <source>
        <dbReference type="ARBA" id="ARBA00023002"/>
    </source>
</evidence>
<feature type="region of interest" description="Disordered" evidence="3">
    <location>
        <begin position="97"/>
        <end position="116"/>
    </location>
</feature>
<dbReference type="PANTHER" id="PTHR43180:SF30">
    <property type="entry name" value="MOMILACTONE A SYNTHASE"/>
    <property type="match status" value="1"/>
</dbReference>
<evidence type="ECO:0000256" key="1">
    <source>
        <dbReference type="ARBA" id="ARBA00006484"/>
    </source>
</evidence>
<dbReference type="Pfam" id="PF00106">
    <property type="entry name" value="adh_short"/>
    <property type="match status" value="1"/>
</dbReference>
<evidence type="ECO:0000313" key="5">
    <source>
        <dbReference type="Proteomes" id="UP000585474"/>
    </source>
</evidence>
<dbReference type="InterPro" id="IPR036291">
    <property type="entry name" value="NAD(P)-bd_dom_sf"/>
</dbReference>
<dbReference type="Proteomes" id="UP000585474">
    <property type="component" value="Unassembled WGS sequence"/>
</dbReference>
<dbReference type="OrthoDB" id="294295at2759"/>
<organism evidence="4 5">
    <name type="scientific">Actinidia rufa</name>
    <dbReference type="NCBI Taxonomy" id="165716"/>
    <lineage>
        <taxon>Eukaryota</taxon>
        <taxon>Viridiplantae</taxon>
        <taxon>Streptophyta</taxon>
        <taxon>Embryophyta</taxon>
        <taxon>Tracheophyta</taxon>
        <taxon>Spermatophyta</taxon>
        <taxon>Magnoliopsida</taxon>
        <taxon>eudicotyledons</taxon>
        <taxon>Gunneridae</taxon>
        <taxon>Pentapetalae</taxon>
        <taxon>asterids</taxon>
        <taxon>Ericales</taxon>
        <taxon>Actinidiaceae</taxon>
        <taxon>Actinidia</taxon>
    </lineage>
</organism>
<feature type="region of interest" description="Disordered" evidence="3">
    <location>
        <begin position="14"/>
        <end position="72"/>
    </location>
</feature>
<dbReference type="Gene3D" id="3.40.50.720">
    <property type="entry name" value="NAD(P)-binding Rossmann-like Domain"/>
    <property type="match status" value="1"/>
</dbReference>
<dbReference type="GO" id="GO:0016491">
    <property type="term" value="F:oxidoreductase activity"/>
    <property type="evidence" value="ECO:0007669"/>
    <property type="project" value="UniProtKB-KW"/>
</dbReference>
<comment type="caution">
    <text evidence="4">The sequence shown here is derived from an EMBL/GenBank/DDBJ whole genome shotgun (WGS) entry which is preliminary data.</text>
</comment>
<reference evidence="4 5" key="1">
    <citation type="submission" date="2019-07" db="EMBL/GenBank/DDBJ databases">
        <title>De Novo Assembly of kiwifruit Actinidia rufa.</title>
        <authorList>
            <person name="Sugita-Konishi S."/>
            <person name="Sato K."/>
            <person name="Mori E."/>
            <person name="Abe Y."/>
            <person name="Kisaki G."/>
            <person name="Hamano K."/>
            <person name="Suezawa K."/>
            <person name="Otani M."/>
            <person name="Fukuda T."/>
            <person name="Manabe T."/>
            <person name="Gomi K."/>
            <person name="Tabuchi M."/>
            <person name="Akimitsu K."/>
            <person name="Kataoka I."/>
        </authorList>
    </citation>
    <scope>NUCLEOTIDE SEQUENCE [LARGE SCALE GENOMIC DNA]</scope>
    <source>
        <strain evidence="5">cv. Fuchu</strain>
    </source>
</reference>
<dbReference type="InterPro" id="IPR002347">
    <property type="entry name" value="SDR_fam"/>
</dbReference>
<evidence type="ECO:0008006" key="6">
    <source>
        <dbReference type="Google" id="ProtNLM"/>
    </source>
</evidence>
<dbReference type="AlphaFoldDB" id="A0A7J0HAU8"/>
<comment type="similarity">
    <text evidence="1">Belongs to the short-chain dehydrogenases/reductases (SDR) family.</text>
</comment>
<proteinExistence type="inferred from homology"/>
<accession>A0A7J0HAU8</accession>
<dbReference type="PRINTS" id="PR00081">
    <property type="entry name" value="GDHRDH"/>
</dbReference>
<dbReference type="SUPFAM" id="SSF51735">
    <property type="entry name" value="NAD(P)-binding Rossmann-fold domains"/>
    <property type="match status" value="1"/>
</dbReference>
<protein>
    <recommendedName>
        <fullName evidence="6">NAD(P)-binding Rossmann-fold superfamily protein</fullName>
    </recommendedName>
</protein>
<evidence type="ECO:0000313" key="4">
    <source>
        <dbReference type="EMBL" id="GFZ20232.1"/>
    </source>
</evidence>
<name>A0A7J0HAU8_9ERIC</name>
<gene>
    <name evidence="4" type="ORF">Acr_28g0009370</name>
</gene>
<keyword evidence="2" id="KW-0560">Oxidoreductase</keyword>